<feature type="domain" description="Biotin-protein ligase N-terminal" evidence="1">
    <location>
        <begin position="335"/>
        <end position="429"/>
    </location>
</feature>
<protein>
    <recommendedName>
        <fullName evidence="1">Biotin-protein ligase N-terminal domain-containing protein</fullName>
    </recommendedName>
</protein>
<evidence type="ECO:0000313" key="3">
    <source>
        <dbReference type="Proteomes" id="UP000318878"/>
    </source>
</evidence>
<evidence type="ECO:0000313" key="2">
    <source>
        <dbReference type="EMBL" id="TWT38817.1"/>
    </source>
</evidence>
<accession>A0A5C5VLC6</accession>
<dbReference type="RefSeq" id="WP_146429043.1">
    <property type="nucleotide sequence ID" value="NZ_SJPF01000001.1"/>
</dbReference>
<dbReference type="OrthoDB" id="8333609at2"/>
<dbReference type="InterPro" id="IPR029062">
    <property type="entry name" value="Class_I_gatase-like"/>
</dbReference>
<organism evidence="2 3">
    <name type="scientific">Blastopirellula retiformator</name>
    <dbReference type="NCBI Taxonomy" id="2527970"/>
    <lineage>
        <taxon>Bacteria</taxon>
        <taxon>Pseudomonadati</taxon>
        <taxon>Planctomycetota</taxon>
        <taxon>Planctomycetia</taxon>
        <taxon>Pirellulales</taxon>
        <taxon>Pirellulaceae</taxon>
        <taxon>Blastopirellula</taxon>
    </lineage>
</organism>
<evidence type="ECO:0000259" key="1">
    <source>
        <dbReference type="Pfam" id="PF09825"/>
    </source>
</evidence>
<gene>
    <name evidence="2" type="ORF">Enr8_05110</name>
</gene>
<dbReference type="Pfam" id="PF09825">
    <property type="entry name" value="BPL_N"/>
    <property type="match status" value="1"/>
</dbReference>
<sequence>MTNLPEDRTSEEIRDAIKIGGEAVRGHLDELFGRMTSSFLVHRKSFAELTLDFHNIWIRIWGAFQTVRGLVGCTIIQCSSEFPIFLLRLHYSYCLFLHRVPIACFPMQFPRRILLFWSVFSCLSSLPLKAEDWICTVRSATPGPTVAIVGLEGKHGDAGATAVSQLQWLKPECGSIHFVISRPSFSSANPEFSRFRSAWRTLSARSDLAQWLKTQQVDCTLVLRESYDVAVEGTVAEGGLVIGRDPVCSSIVEALAGQACGLGERWKHRQENTVSGRIVVVTSAKDPRQLQRPSIRQREHRVAAVAMLKQQGMLADSFNAATVFPEESGQDCIRVAVYDDKGAISSSGHGPAWLQAQLVADTKLMAQLVSREDILQGALNHADVLVVGGGHSNSQAKHLGESGRAAVQDFVRAGGGYVGICAGAFLATQPKDKYPYLGLMKVKSNGNSGSFVTPLQWSRCPLVESDTKEDAKYSGGPKLTLLDPTSVTVWASFDAATKTDPKGKAFRLSGTPAVVASNYGQGRLVCFSPHCERRPTDGSVFQKAVRWVAAAAPSEANDSSLSATNLPLK</sequence>
<dbReference type="EMBL" id="SJPF01000001">
    <property type="protein sequence ID" value="TWT38817.1"/>
    <property type="molecule type" value="Genomic_DNA"/>
</dbReference>
<reference evidence="2 3" key="1">
    <citation type="submission" date="2019-02" db="EMBL/GenBank/DDBJ databases">
        <title>Deep-cultivation of Planctomycetes and their phenomic and genomic characterization uncovers novel biology.</title>
        <authorList>
            <person name="Wiegand S."/>
            <person name="Jogler M."/>
            <person name="Boedeker C."/>
            <person name="Pinto D."/>
            <person name="Vollmers J."/>
            <person name="Rivas-Marin E."/>
            <person name="Kohn T."/>
            <person name="Peeters S.H."/>
            <person name="Heuer A."/>
            <person name="Rast P."/>
            <person name="Oberbeckmann S."/>
            <person name="Bunk B."/>
            <person name="Jeske O."/>
            <person name="Meyerdierks A."/>
            <person name="Storesund J.E."/>
            <person name="Kallscheuer N."/>
            <person name="Luecker S."/>
            <person name="Lage O.M."/>
            <person name="Pohl T."/>
            <person name="Merkel B.J."/>
            <person name="Hornburger P."/>
            <person name="Mueller R.-W."/>
            <person name="Bruemmer F."/>
            <person name="Labrenz M."/>
            <person name="Spormann A.M."/>
            <person name="Op Den Camp H."/>
            <person name="Overmann J."/>
            <person name="Amann R."/>
            <person name="Jetten M.S.M."/>
            <person name="Mascher T."/>
            <person name="Medema M.H."/>
            <person name="Devos D.P."/>
            <person name="Kaster A.-K."/>
            <person name="Ovreas L."/>
            <person name="Rohde M."/>
            <person name="Galperin M.Y."/>
            <person name="Jogler C."/>
        </authorList>
    </citation>
    <scope>NUCLEOTIDE SEQUENCE [LARGE SCALE GENOMIC DNA]</scope>
    <source>
        <strain evidence="2 3">Enr8</strain>
    </source>
</reference>
<dbReference type="AlphaFoldDB" id="A0A5C5VLC6"/>
<dbReference type="SUPFAM" id="SSF52317">
    <property type="entry name" value="Class I glutamine amidotransferase-like"/>
    <property type="match status" value="1"/>
</dbReference>
<keyword evidence="3" id="KW-1185">Reference proteome</keyword>
<proteinExistence type="predicted"/>
<dbReference type="Gene3D" id="3.40.50.880">
    <property type="match status" value="1"/>
</dbReference>
<dbReference type="Proteomes" id="UP000318878">
    <property type="component" value="Unassembled WGS sequence"/>
</dbReference>
<comment type="caution">
    <text evidence="2">The sequence shown here is derived from an EMBL/GenBank/DDBJ whole genome shotgun (WGS) entry which is preliminary data.</text>
</comment>
<name>A0A5C5VLC6_9BACT</name>
<dbReference type="InterPro" id="IPR019197">
    <property type="entry name" value="Biotin-prot_ligase_N"/>
</dbReference>